<dbReference type="GO" id="GO:0004190">
    <property type="term" value="F:aspartic-type endopeptidase activity"/>
    <property type="evidence" value="ECO:0007669"/>
    <property type="project" value="InterPro"/>
</dbReference>
<dbReference type="InterPro" id="IPR001969">
    <property type="entry name" value="Aspartic_peptidase_AS"/>
</dbReference>
<dbReference type="PROSITE" id="PS00141">
    <property type="entry name" value="ASP_PROTEASE"/>
    <property type="match status" value="1"/>
</dbReference>
<evidence type="ECO:0000313" key="4">
    <source>
        <dbReference type="EMBL" id="KIA88981.1"/>
    </source>
</evidence>
<evidence type="ECO:0008006" key="6">
    <source>
        <dbReference type="Google" id="ProtNLM"/>
    </source>
</evidence>
<feature type="repeat" description="ANK" evidence="3">
    <location>
        <begin position="127"/>
        <end position="159"/>
    </location>
</feature>
<proteinExistence type="predicted"/>
<dbReference type="Gene3D" id="1.25.40.20">
    <property type="entry name" value="Ankyrin repeat-containing domain"/>
    <property type="match status" value="4"/>
</dbReference>
<protein>
    <recommendedName>
        <fullName evidence="6">Ankyrin</fullName>
    </recommendedName>
</protein>
<sequence>MKNPVKIFLIFGLALLSIISCSEKKEVFKLAPAKEITKSFSPKKTASKEIVEAVKKDHINLVRKLLEGGEDANGITSGYFRGGREKSASDRSNEDWTLLMHAAFQHNIKMVKLLLSKKADINAVNAAGHSALFLACANRSEEMAKFLLQNNADVKNAGLDESGTSALQWALTYGWNEVAAKMIQLGADLNTRSSETGTTVLLEAMDEESIKPETIHLLIDSGADVSIVNSKYKTSPLMISAQRNDLISVKKIIAKKVNINQEDENGNTALCYASGNDADDTEILKLLINAGAKVNIKNGYGRNALIEAVSSKSLNKVNFLLKNGALINRRSEGFGGVSPISVAAFDVNLEMVQLLIDNGADVSITDSTGDTVLLKAILSEKSYDIVKLLIKNGADVNKANNDKGTPLMKAAQYNLPEIVKLLLDSGAKNEGRDFFGKTALNYAEETAERTGDKQALNLLRN</sequence>
<dbReference type="GO" id="GO:0085020">
    <property type="term" value="P:protein K6-linked ubiquitination"/>
    <property type="evidence" value="ECO:0007669"/>
    <property type="project" value="TreeGrafter"/>
</dbReference>
<dbReference type="PROSITE" id="PS51257">
    <property type="entry name" value="PROKAR_LIPOPROTEIN"/>
    <property type="match status" value="1"/>
</dbReference>
<dbReference type="Pfam" id="PF12796">
    <property type="entry name" value="Ank_2"/>
    <property type="match status" value="3"/>
</dbReference>
<feature type="repeat" description="ANK" evidence="3">
    <location>
        <begin position="94"/>
        <end position="126"/>
    </location>
</feature>
<dbReference type="SUPFAM" id="SSF48403">
    <property type="entry name" value="Ankyrin repeat"/>
    <property type="match status" value="1"/>
</dbReference>
<dbReference type="AlphaFoldDB" id="A0A0C1CX67"/>
<dbReference type="SMART" id="SM00248">
    <property type="entry name" value="ANK"/>
    <property type="match status" value="10"/>
</dbReference>
<feature type="repeat" description="ANK" evidence="3">
    <location>
        <begin position="196"/>
        <end position="230"/>
    </location>
</feature>
<feature type="repeat" description="ANK" evidence="3">
    <location>
        <begin position="335"/>
        <end position="367"/>
    </location>
</feature>
<dbReference type="PANTHER" id="PTHR24171">
    <property type="entry name" value="ANKYRIN REPEAT DOMAIN-CONTAINING PROTEIN 39-RELATED"/>
    <property type="match status" value="1"/>
</dbReference>
<evidence type="ECO:0000256" key="1">
    <source>
        <dbReference type="ARBA" id="ARBA00022737"/>
    </source>
</evidence>
<keyword evidence="5" id="KW-1185">Reference proteome</keyword>
<dbReference type="PROSITE" id="PS50088">
    <property type="entry name" value="ANK_REPEAT"/>
    <property type="match status" value="9"/>
</dbReference>
<feature type="repeat" description="ANK" evidence="3">
    <location>
        <begin position="368"/>
        <end position="401"/>
    </location>
</feature>
<keyword evidence="1" id="KW-0677">Repeat</keyword>
<accession>A0A0C1CX67</accession>
<keyword evidence="2 3" id="KW-0040">ANK repeat</keyword>
<dbReference type="GO" id="GO:0004842">
    <property type="term" value="F:ubiquitin-protein transferase activity"/>
    <property type="evidence" value="ECO:0007669"/>
    <property type="project" value="TreeGrafter"/>
</dbReference>
<dbReference type="EMBL" id="JSYL01000004">
    <property type="protein sequence ID" value="KIA88981.1"/>
    <property type="molecule type" value="Genomic_DNA"/>
</dbReference>
<reference evidence="4 5" key="1">
    <citation type="submission" date="2014-10" db="EMBL/GenBank/DDBJ databases">
        <title>Kaistella jeonii genome.</title>
        <authorList>
            <person name="Clayton J.T."/>
            <person name="Newman J.D."/>
        </authorList>
    </citation>
    <scope>NUCLEOTIDE SEQUENCE [LARGE SCALE GENOMIC DNA]</scope>
    <source>
        <strain evidence="4 5">DSM 17048</strain>
    </source>
</reference>
<gene>
    <name evidence="4" type="ORF">OA86_07830</name>
</gene>
<dbReference type="InterPro" id="IPR036770">
    <property type="entry name" value="Ankyrin_rpt-contain_sf"/>
</dbReference>
<evidence type="ECO:0000256" key="2">
    <source>
        <dbReference type="ARBA" id="ARBA00023043"/>
    </source>
</evidence>
<feature type="repeat" description="ANK" evidence="3">
    <location>
        <begin position="300"/>
        <end position="332"/>
    </location>
</feature>
<dbReference type="Proteomes" id="UP000031473">
    <property type="component" value="Unassembled WGS sequence"/>
</dbReference>
<organism evidence="4 5">
    <name type="scientific">Kaistella jeonii</name>
    <dbReference type="NCBI Taxonomy" id="266749"/>
    <lineage>
        <taxon>Bacteria</taxon>
        <taxon>Pseudomonadati</taxon>
        <taxon>Bacteroidota</taxon>
        <taxon>Flavobacteriia</taxon>
        <taxon>Flavobacteriales</taxon>
        <taxon>Weeksellaceae</taxon>
        <taxon>Chryseobacterium group</taxon>
        <taxon>Kaistella</taxon>
    </lineage>
</organism>
<dbReference type="GO" id="GO:0006508">
    <property type="term" value="P:proteolysis"/>
    <property type="evidence" value="ECO:0007669"/>
    <property type="project" value="InterPro"/>
</dbReference>
<dbReference type="PANTHER" id="PTHR24171:SF8">
    <property type="entry name" value="BRCA1-ASSOCIATED RING DOMAIN PROTEIN 1"/>
    <property type="match status" value="1"/>
</dbReference>
<evidence type="ECO:0000256" key="3">
    <source>
        <dbReference type="PROSITE-ProRule" id="PRU00023"/>
    </source>
</evidence>
<dbReference type="PROSITE" id="PS50297">
    <property type="entry name" value="ANK_REP_REGION"/>
    <property type="match status" value="5"/>
</dbReference>
<name>A0A0C1CX67_9FLAO</name>
<feature type="repeat" description="ANK" evidence="3">
    <location>
        <begin position="162"/>
        <end position="194"/>
    </location>
</feature>
<dbReference type="Pfam" id="PF00023">
    <property type="entry name" value="Ank"/>
    <property type="match status" value="1"/>
</dbReference>
<feature type="repeat" description="ANK" evidence="3">
    <location>
        <begin position="402"/>
        <end position="434"/>
    </location>
</feature>
<dbReference type="InterPro" id="IPR002110">
    <property type="entry name" value="Ankyrin_rpt"/>
</dbReference>
<evidence type="ECO:0000313" key="5">
    <source>
        <dbReference type="Proteomes" id="UP000031473"/>
    </source>
</evidence>
<comment type="caution">
    <text evidence="4">The sequence shown here is derived from an EMBL/GenBank/DDBJ whole genome shotgun (WGS) entry which is preliminary data.</text>
</comment>
<dbReference type="STRING" id="266749.SAMN05421876_104203"/>
<feature type="repeat" description="ANK" evidence="3">
    <location>
        <begin position="265"/>
        <end position="299"/>
    </location>
</feature>